<dbReference type="RefSeq" id="XP_018298649.1">
    <property type="nucleotide sequence ID" value="XM_018438925.1"/>
</dbReference>
<dbReference type="GeneID" id="28999831"/>
<dbReference type="InParanoid" id="A0A167R149"/>
<dbReference type="STRING" id="763407.A0A167R149"/>
<accession>A0A167R149</accession>
<evidence type="ECO:0000256" key="3">
    <source>
        <dbReference type="ARBA" id="ARBA00022490"/>
    </source>
</evidence>
<dbReference type="FunCoup" id="A0A167R149">
    <property type="interactions" value="38"/>
</dbReference>
<evidence type="ECO:0000256" key="4">
    <source>
        <dbReference type="ARBA" id="ARBA00023242"/>
    </source>
</evidence>
<evidence type="ECO:0000313" key="6">
    <source>
        <dbReference type="EMBL" id="OAD80609.1"/>
    </source>
</evidence>
<dbReference type="OrthoDB" id="19714at2759"/>
<dbReference type="AlphaFoldDB" id="A0A167R149"/>
<keyword evidence="4" id="KW-0539">Nucleus</keyword>
<gene>
    <name evidence="6" type="ORF">PHYBLDRAFT_184374</name>
</gene>
<evidence type="ECO:0000256" key="1">
    <source>
        <dbReference type="ARBA" id="ARBA00004123"/>
    </source>
</evidence>
<dbReference type="EMBL" id="KV440971">
    <property type="protein sequence ID" value="OAD80609.1"/>
    <property type="molecule type" value="Genomic_DNA"/>
</dbReference>
<dbReference type="GO" id="GO:0045292">
    <property type="term" value="P:mRNA cis splicing, via spliceosome"/>
    <property type="evidence" value="ECO:0007669"/>
    <property type="project" value="TreeGrafter"/>
</dbReference>
<dbReference type="PANTHER" id="PTHR21399">
    <property type="entry name" value="CHLORIDE CONDUCTANCE REGULATORY PROTEIN ICLN"/>
    <property type="match status" value="1"/>
</dbReference>
<dbReference type="GO" id="GO:0005681">
    <property type="term" value="C:spliceosomal complex"/>
    <property type="evidence" value="ECO:0007669"/>
    <property type="project" value="TreeGrafter"/>
</dbReference>
<dbReference type="InterPro" id="IPR011993">
    <property type="entry name" value="PH-like_dom_sf"/>
</dbReference>
<dbReference type="Gene3D" id="2.30.29.30">
    <property type="entry name" value="Pleckstrin-homology domain (PH domain)/Phosphotyrosine-binding domain (PTB)"/>
    <property type="match status" value="1"/>
</dbReference>
<reference evidence="7" key="1">
    <citation type="submission" date="2015-06" db="EMBL/GenBank/DDBJ databases">
        <title>Expansion of signal transduction pathways in fungi by whole-genome duplication.</title>
        <authorList>
            <consortium name="DOE Joint Genome Institute"/>
            <person name="Corrochano L.M."/>
            <person name="Kuo A."/>
            <person name="Marcet-Houben M."/>
            <person name="Polaino S."/>
            <person name="Salamov A."/>
            <person name="Villalobos J.M."/>
            <person name="Alvarez M.I."/>
            <person name="Avalos J."/>
            <person name="Benito E.P."/>
            <person name="Benoit I."/>
            <person name="Burger G."/>
            <person name="Camino L.P."/>
            <person name="Canovas D."/>
            <person name="Cerda-Olmedo E."/>
            <person name="Cheng J.-F."/>
            <person name="Dominguez A."/>
            <person name="Elias M."/>
            <person name="Eslava A.P."/>
            <person name="Glaser F."/>
            <person name="Grimwood J."/>
            <person name="Gutierrez G."/>
            <person name="Heitman J."/>
            <person name="Henrissat B."/>
            <person name="Iturriaga E.A."/>
            <person name="Lang B.F."/>
            <person name="Lavin J.L."/>
            <person name="Lee S."/>
            <person name="Li W."/>
            <person name="Lindquist E."/>
            <person name="Lopez-Garcia S."/>
            <person name="Luque E.M."/>
            <person name="Marcos A.T."/>
            <person name="Martin J."/>
            <person name="McCluskey K."/>
            <person name="Medina H.R."/>
            <person name="Miralles-Duran A."/>
            <person name="Miyazaki A."/>
            <person name="Munoz-Torres E."/>
            <person name="Oguiza J.A."/>
            <person name="Ohm R."/>
            <person name="Olmedo M."/>
            <person name="Orejas M."/>
            <person name="Ortiz-Castellanos L."/>
            <person name="Pisabarro A.G."/>
            <person name="Rodriguez-Romero J."/>
            <person name="Ruiz-Herrera J."/>
            <person name="Ruiz-Vazquez R."/>
            <person name="Sanz C."/>
            <person name="Schackwitz W."/>
            <person name="Schmutz J."/>
            <person name="Shahriari M."/>
            <person name="Shelest E."/>
            <person name="Silva-Franco F."/>
            <person name="Soanes D."/>
            <person name="Syed K."/>
            <person name="Tagua V.G."/>
            <person name="Talbot N.J."/>
            <person name="Thon M."/>
            <person name="De vries R.P."/>
            <person name="Wiebenga A."/>
            <person name="Yadav J.S."/>
            <person name="Braun E.L."/>
            <person name="Baker S."/>
            <person name="Garre V."/>
            <person name="Horwitz B."/>
            <person name="Torres-Martinez S."/>
            <person name="Idnurm A."/>
            <person name="Herrera-Estrella A."/>
            <person name="Gabaldon T."/>
            <person name="Grigoriev I.V."/>
        </authorList>
    </citation>
    <scope>NUCLEOTIDE SEQUENCE [LARGE SCALE GENOMIC DNA]</scope>
    <source>
        <strain evidence="7">NRRL 1555(-)</strain>
    </source>
</reference>
<evidence type="ECO:0008006" key="8">
    <source>
        <dbReference type="Google" id="ProtNLM"/>
    </source>
</evidence>
<dbReference type="InterPro" id="IPR039924">
    <property type="entry name" value="ICln/Lot5/Saf5"/>
</dbReference>
<evidence type="ECO:0000256" key="5">
    <source>
        <dbReference type="SAM" id="MobiDB-lite"/>
    </source>
</evidence>
<dbReference type="PANTHER" id="PTHR21399:SF0">
    <property type="entry name" value="METHYLOSOME SUBUNIT PICLN"/>
    <property type="match status" value="1"/>
</dbReference>
<dbReference type="GO" id="GO:0034715">
    <property type="term" value="C:pICln-Sm protein complex"/>
    <property type="evidence" value="ECO:0007669"/>
    <property type="project" value="TreeGrafter"/>
</dbReference>
<keyword evidence="3" id="KW-0963">Cytoplasm</keyword>
<dbReference type="Pfam" id="PF03517">
    <property type="entry name" value="Voldacs"/>
    <property type="match status" value="1"/>
</dbReference>
<name>A0A167R149_PHYB8</name>
<evidence type="ECO:0000256" key="2">
    <source>
        <dbReference type="ARBA" id="ARBA00004496"/>
    </source>
</evidence>
<dbReference type="VEuPathDB" id="FungiDB:PHYBLDRAFT_184374"/>
<protein>
    <recommendedName>
        <fullName evidence="8">Methylosome subunit pICln</fullName>
    </recommendedName>
</protein>
<feature type="region of interest" description="Disordered" evidence="5">
    <location>
        <begin position="178"/>
        <end position="200"/>
    </location>
</feature>
<organism evidence="6 7">
    <name type="scientific">Phycomyces blakesleeanus (strain ATCC 8743b / DSM 1359 / FGSC 10004 / NBRC 33097 / NRRL 1555)</name>
    <dbReference type="NCBI Taxonomy" id="763407"/>
    <lineage>
        <taxon>Eukaryota</taxon>
        <taxon>Fungi</taxon>
        <taxon>Fungi incertae sedis</taxon>
        <taxon>Mucoromycota</taxon>
        <taxon>Mucoromycotina</taxon>
        <taxon>Mucoromycetes</taxon>
        <taxon>Mucorales</taxon>
        <taxon>Phycomycetaceae</taxon>
        <taxon>Phycomyces</taxon>
    </lineage>
</organism>
<sequence>MTVTLLSSPPDLTDLVVRRTEKKIGLLVSPPLAGMSGPIKGEMFVCESQLYFYSEEQHSGISVEYPDIIIHAISRRDGLPSIYCQLDSGLFFPNQDLPEDEQELEETVTELKFIPEDSESLESIYEAMSYCAGLHPDKEFMDDEEEEDDDFFYAQPSDDAELNEVQQAALRHLESVFEPIPNHTHQNGAKEGQFDNPMEE</sequence>
<dbReference type="Proteomes" id="UP000077315">
    <property type="component" value="Unassembled WGS sequence"/>
</dbReference>
<dbReference type="GO" id="GO:0005829">
    <property type="term" value="C:cytosol"/>
    <property type="evidence" value="ECO:0007669"/>
    <property type="project" value="TreeGrafter"/>
</dbReference>
<evidence type="ECO:0000313" key="7">
    <source>
        <dbReference type="Proteomes" id="UP000077315"/>
    </source>
</evidence>
<keyword evidence="7" id="KW-1185">Reference proteome</keyword>
<proteinExistence type="predicted"/>
<comment type="subcellular location">
    <subcellularLocation>
        <location evidence="2">Cytoplasm</location>
    </subcellularLocation>
    <subcellularLocation>
        <location evidence="1">Nucleus</location>
    </subcellularLocation>
</comment>
<dbReference type="GO" id="GO:0000387">
    <property type="term" value="P:spliceosomal snRNP assembly"/>
    <property type="evidence" value="ECO:0007669"/>
    <property type="project" value="TreeGrafter"/>
</dbReference>